<organism evidence="2 3">
    <name type="scientific">Pseudoloma neurophilia</name>
    <dbReference type="NCBI Taxonomy" id="146866"/>
    <lineage>
        <taxon>Eukaryota</taxon>
        <taxon>Fungi</taxon>
        <taxon>Fungi incertae sedis</taxon>
        <taxon>Microsporidia</taxon>
        <taxon>Pseudoloma</taxon>
    </lineage>
</organism>
<proteinExistence type="predicted"/>
<keyword evidence="3" id="KW-1185">Reference proteome</keyword>
<evidence type="ECO:0000256" key="1">
    <source>
        <dbReference type="SAM" id="Phobius"/>
    </source>
</evidence>
<keyword evidence="1" id="KW-1133">Transmembrane helix</keyword>
<sequence>MTQLLQNNYNKESDNIFLLIVYTVYKFFFLGGGFHNFYYFKFVS</sequence>
<reference evidence="2 3" key="1">
    <citation type="submission" date="2015-07" db="EMBL/GenBank/DDBJ databases">
        <title>The genome of Pseudoloma neurophilia, a relevant intracellular parasite of the zebrafish.</title>
        <authorList>
            <person name="Ndikumana S."/>
            <person name="Pelin A."/>
            <person name="Sanders J."/>
            <person name="Corradi N."/>
        </authorList>
    </citation>
    <scope>NUCLEOTIDE SEQUENCE [LARGE SCALE GENOMIC DNA]</scope>
    <source>
        <strain evidence="2 3">MK1</strain>
    </source>
</reference>
<protein>
    <submittedName>
        <fullName evidence="2">Uncharacterized protein</fullName>
    </submittedName>
</protein>
<keyword evidence="1" id="KW-0472">Membrane</keyword>
<gene>
    <name evidence="2" type="ORF">M153_5330004393</name>
</gene>
<dbReference type="VEuPathDB" id="MicrosporidiaDB:M153_5330004393"/>
<comment type="caution">
    <text evidence="2">The sequence shown here is derived from an EMBL/GenBank/DDBJ whole genome shotgun (WGS) entry which is preliminary data.</text>
</comment>
<dbReference type="Proteomes" id="UP000051530">
    <property type="component" value="Unassembled WGS sequence"/>
</dbReference>
<keyword evidence="1" id="KW-0812">Transmembrane</keyword>
<feature type="transmembrane region" description="Helical" evidence="1">
    <location>
        <begin position="16"/>
        <end position="40"/>
    </location>
</feature>
<evidence type="ECO:0000313" key="2">
    <source>
        <dbReference type="EMBL" id="KRH93841.1"/>
    </source>
</evidence>
<dbReference type="AlphaFoldDB" id="A0A0R0M459"/>
<dbReference type="EMBL" id="LGUB01000200">
    <property type="protein sequence ID" value="KRH93841.1"/>
    <property type="molecule type" value="Genomic_DNA"/>
</dbReference>
<name>A0A0R0M459_9MICR</name>
<accession>A0A0R0M459</accession>
<evidence type="ECO:0000313" key="3">
    <source>
        <dbReference type="Proteomes" id="UP000051530"/>
    </source>
</evidence>